<feature type="transmembrane region" description="Helical" evidence="1">
    <location>
        <begin position="20"/>
        <end position="45"/>
    </location>
</feature>
<evidence type="ECO:0000313" key="3">
    <source>
        <dbReference type="Proteomes" id="UP000606580"/>
    </source>
</evidence>
<comment type="caution">
    <text evidence="2">The sequence shown here is derived from an EMBL/GenBank/DDBJ whole genome shotgun (WGS) entry which is preliminary data.</text>
</comment>
<dbReference type="EMBL" id="WNEG01000085">
    <property type="protein sequence ID" value="NMG83467.1"/>
    <property type="molecule type" value="Genomic_DNA"/>
</dbReference>
<keyword evidence="1" id="KW-0472">Membrane</keyword>
<accession>A0A848DB11</accession>
<evidence type="ECO:0000313" key="2">
    <source>
        <dbReference type="EMBL" id="NMG83467.1"/>
    </source>
</evidence>
<keyword evidence="1" id="KW-0812">Transmembrane</keyword>
<evidence type="ECO:0000256" key="1">
    <source>
        <dbReference type="SAM" id="Phobius"/>
    </source>
</evidence>
<proteinExistence type="predicted"/>
<gene>
    <name evidence="2" type="ORF">GIS02_04590</name>
</gene>
<reference evidence="2" key="1">
    <citation type="journal article" date="2020" name="MBio">
        <title>'Candidatus Ethanoperedens,' a Thermophilic Genus of Archaea Mediating the Anaerobic Oxidation of Ethane.</title>
        <authorList>
            <person name="Hahn C.J."/>
            <person name="Laso-Perez R."/>
            <person name="Vulcano F."/>
            <person name="Vaziourakis K.M."/>
            <person name="Stokke R."/>
            <person name="Steen I.H."/>
            <person name="Teske A."/>
            <person name="Boetius A."/>
            <person name="Liebeke M."/>
            <person name="Amann R."/>
            <person name="Knittel K."/>
            <person name="Wegener G."/>
        </authorList>
    </citation>
    <scope>NUCLEOTIDE SEQUENCE</scope>
    <source>
        <strain evidence="2">GoM-Arc1-LC-WB58</strain>
    </source>
</reference>
<organism evidence="2 3">
    <name type="scientific">Candidatus Ethanoperedens thermophilum</name>
    <dbReference type="NCBI Taxonomy" id="2766897"/>
    <lineage>
        <taxon>Archaea</taxon>
        <taxon>Methanobacteriati</taxon>
        <taxon>Methanobacteriota</taxon>
        <taxon>Stenosarchaea group</taxon>
        <taxon>Methanomicrobia</taxon>
        <taxon>Methanosarcinales</taxon>
        <taxon>Methanosarcinales incertae sedis</taxon>
        <taxon>GOM Arc I cluster</taxon>
        <taxon>Candidatus Ethanoperedens</taxon>
    </lineage>
</organism>
<protein>
    <recommendedName>
        <fullName evidence="4">Glycine zipper domain-containing protein</fullName>
    </recommendedName>
</protein>
<dbReference type="Proteomes" id="UP000606580">
    <property type="component" value="Unassembled WGS sequence"/>
</dbReference>
<keyword evidence="1" id="KW-1133">Transmembrane helix</keyword>
<evidence type="ECO:0008006" key="4">
    <source>
        <dbReference type="Google" id="ProtNLM"/>
    </source>
</evidence>
<dbReference type="AlphaFoldDB" id="A0A848DB11"/>
<name>A0A848DB11_9EURY</name>
<sequence>MPTNEKPEEPTSGGGALLGMIAGGALGLLGGPVGVIVGGVIGAILGNEVERGEKMESR</sequence>